<evidence type="ECO:0000313" key="2">
    <source>
        <dbReference type="EMBL" id="KNC84799.1"/>
    </source>
</evidence>
<sequence length="266" mass="30586">MDWDLQMEAMSSYVVESAKNITVAISEAIPDDIHQHLELTRNAYESTITAIRLWGLVFLPVFNFLYWLVVSVWNVVLPILPPIWEALKSAAAYIWQLFLIHVWPSIHIRLMHMKRKLSQADPPTVAFTIATMFILVMVLSKIRSFIRAGYLKRLRVYAVQKARDMNRMVKKMLSGLGASTFHVCIFAHALLTVFHYLPEAATEPLSHPALFWLVTLCYPAYATLCAVHQYRVADPRPSTLNNLNRWLTYWTVIVALGVVLQVCRFL</sequence>
<keyword evidence="3" id="KW-1185">Reference proteome</keyword>
<dbReference type="EMBL" id="KQ241740">
    <property type="protein sequence ID" value="KNC84799.1"/>
    <property type="molecule type" value="Genomic_DNA"/>
</dbReference>
<accession>A0A0L0G7A0</accession>
<feature type="transmembrane region" description="Helical" evidence="1">
    <location>
        <begin position="247"/>
        <end position="265"/>
    </location>
</feature>
<evidence type="ECO:0000313" key="3">
    <source>
        <dbReference type="Proteomes" id="UP000054560"/>
    </source>
</evidence>
<keyword evidence="1" id="KW-0472">Membrane</keyword>
<dbReference type="Proteomes" id="UP000054560">
    <property type="component" value="Unassembled WGS sequence"/>
</dbReference>
<keyword evidence="1" id="KW-0812">Transmembrane</keyword>
<dbReference type="GeneID" id="25903511"/>
<feature type="transmembrane region" description="Helical" evidence="1">
    <location>
        <begin position="124"/>
        <end position="146"/>
    </location>
</feature>
<name>A0A0L0G7A0_9EUKA</name>
<evidence type="ECO:0000256" key="1">
    <source>
        <dbReference type="SAM" id="Phobius"/>
    </source>
</evidence>
<proteinExistence type="predicted"/>
<keyword evidence="1" id="KW-1133">Transmembrane helix</keyword>
<feature type="transmembrane region" description="Helical" evidence="1">
    <location>
        <begin position="173"/>
        <end position="197"/>
    </location>
</feature>
<dbReference type="AlphaFoldDB" id="A0A0L0G7A0"/>
<feature type="transmembrane region" description="Helical" evidence="1">
    <location>
        <begin position="209"/>
        <end position="227"/>
    </location>
</feature>
<organism evidence="2 3">
    <name type="scientific">Sphaeroforma arctica JP610</name>
    <dbReference type="NCBI Taxonomy" id="667725"/>
    <lineage>
        <taxon>Eukaryota</taxon>
        <taxon>Ichthyosporea</taxon>
        <taxon>Ichthyophonida</taxon>
        <taxon>Sphaeroforma</taxon>
    </lineage>
</organism>
<protein>
    <submittedName>
        <fullName evidence="2">Uncharacterized protein</fullName>
    </submittedName>
</protein>
<dbReference type="RefSeq" id="XP_014158701.1">
    <property type="nucleotide sequence ID" value="XM_014303226.1"/>
</dbReference>
<gene>
    <name evidence="2" type="ORF">SARC_03007</name>
</gene>
<feature type="transmembrane region" description="Helical" evidence="1">
    <location>
        <begin position="53"/>
        <end position="80"/>
    </location>
</feature>
<reference evidence="2 3" key="1">
    <citation type="submission" date="2011-02" db="EMBL/GenBank/DDBJ databases">
        <title>The Genome Sequence of Sphaeroforma arctica JP610.</title>
        <authorList>
            <consortium name="The Broad Institute Genome Sequencing Platform"/>
            <person name="Russ C."/>
            <person name="Cuomo C."/>
            <person name="Young S.K."/>
            <person name="Zeng Q."/>
            <person name="Gargeya S."/>
            <person name="Alvarado L."/>
            <person name="Berlin A."/>
            <person name="Chapman S.B."/>
            <person name="Chen Z."/>
            <person name="Freedman E."/>
            <person name="Gellesch M."/>
            <person name="Goldberg J."/>
            <person name="Griggs A."/>
            <person name="Gujja S."/>
            <person name="Heilman E."/>
            <person name="Heiman D."/>
            <person name="Howarth C."/>
            <person name="Mehta T."/>
            <person name="Neiman D."/>
            <person name="Pearson M."/>
            <person name="Roberts A."/>
            <person name="Saif S."/>
            <person name="Shea T."/>
            <person name="Shenoy N."/>
            <person name="Sisk P."/>
            <person name="Stolte C."/>
            <person name="Sykes S."/>
            <person name="White J."/>
            <person name="Yandava C."/>
            <person name="Burger G."/>
            <person name="Gray M.W."/>
            <person name="Holland P.W.H."/>
            <person name="King N."/>
            <person name="Lang F.B.F."/>
            <person name="Roger A.J."/>
            <person name="Ruiz-Trillo I."/>
            <person name="Haas B."/>
            <person name="Nusbaum C."/>
            <person name="Birren B."/>
        </authorList>
    </citation>
    <scope>NUCLEOTIDE SEQUENCE [LARGE SCALE GENOMIC DNA]</scope>
    <source>
        <strain evidence="2 3">JP610</strain>
    </source>
</reference>